<dbReference type="EMBL" id="HE612858">
    <property type="protein sequence ID" value="CCE62321.1"/>
    <property type="molecule type" value="Genomic_DNA"/>
</dbReference>
<organism evidence="5 6">
    <name type="scientific">Tetrapisispora phaffii (strain ATCC 24235 / CBS 4417 / NBRC 1672 / NRRL Y-8282 / UCD 70-5)</name>
    <name type="common">Yeast</name>
    <name type="synonym">Fabospora phaffii</name>
    <dbReference type="NCBI Taxonomy" id="1071381"/>
    <lineage>
        <taxon>Eukaryota</taxon>
        <taxon>Fungi</taxon>
        <taxon>Dikarya</taxon>
        <taxon>Ascomycota</taxon>
        <taxon>Saccharomycotina</taxon>
        <taxon>Saccharomycetes</taxon>
        <taxon>Saccharomycetales</taxon>
        <taxon>Saccharomycetaceae</taxon>
        <taxon>Tetrapisispora</taxon>
    </lineage>
</organism>
<evidence type="ECO:0000256" key="3">
    <source>
        <dbReference type="ARBA" id="ARBA00011486"/>
    </source>
</evidence>
<dbReference type="OMA" id="NLHWIGA"/>
<dbReference type="Pfam" id="PF02100">
    <property type="entry name" value="ODC_AZ"/>
    <property type="match status" value="1"/>
</dbReference>
<evidence type="ECO:0000313" key="5">
    <source>
        <dbReference type="EMBL" id="CCE62321.1"/>
    </source>
</evidence>
<dbReference type="KEGG" id="tpf:TPHA_0C01650"/>
<dbReference type="OrthoDB" id="4033519at2759"/>
<evidence type="ECO:0000256" key="2">
    <source>
        <dbReference type="ARBA" id="ARBA00008796"/>
    </source>
</evidence>
<dbReference type="GO" id="GO:0061136">
    <property type="term" value="P:regulation of proteasomal protein catabolic process"/>
    <property type="evidence" value="ECO:0007669"/>
    <property type="project" value="EnsemblFungi"/>
</dbReference>
<comment type="subunit">
    <text evidence="3">Interacts with ODC and thereby sterically blocks ODC homodimerization.</text>
</comment>
<proteinExistence type="inferred from homology"/>
<comment type="function">
    <text evidence="1">Ornithine decarboxylase (ODC) antizyme protein that negatively regulates ODC activity and intracellular polyamine biosynthesis in response to increased intracellular polyamine levels. Binds to ODC monomers, inhibiting the assembly of the functional ODC homodimer, and targets the monomers for ubiquitin-independent proteolytic destruction by the 26S proteasome.</text>
</comment>
<comment type="similarity">
    <text evidence="2">Belongs to the ODC antizyme family.</text>
</comment>
<gene>
    <name evidence="5" type="primary">TPHA0C01650</name>
    <name evidence="5" type="ordered locus">TPHA_0C01650</name>
</gene>
<reference evidence="5 6" key="1">
    <citation type="journal article" date="2011" name="Proc. Natl. Acad. Sci. U.S.A.">
        <title>Evolutionary erosion of yeast sex chromosomes by mating-type switching accidents.</title>
        <authorList>
            <person name="Gordon J.L."/>
            <person name="Armisen D."/>
            <person name="Proux-Wera E."/>
            <person name="Oheigeartaigh S.S."/>
            <person name="Byrne K.P."/>
            <person name="Wolfe K.H."/>
        </authorList>
    </citation>
    <scope>NUCLEOTIDE SEQUENCE [LARGE SCALE GENOMIC DNA]</scope>
    <source>
        <strain evidence="6">ATCC 24235 / CBS 4417 / NBRC 1672 / NRRL Y-8282 / UCD 70-5</strain>
    </source>
</reference>
<name>G8BRE5_TETPH</name>
<dbReference type="HOGENOM" id="CLU_087076_0_0_1"/>
<accession>G8BRE5</accession>
<dbReference type="GO" id="GO:0075523">
    <property type="term" value="P:viral translational frameshifting"/>
    <property type="evidence" value="ECO:0007669"/>
    <property type="project" value="UniProtKB-KW"/>
</dbReference>
<dbReference type="GO" id="GO:0008073">
    <property type="term" value="F:ornithine decarboxylase inhibitor activity"/>
    <property type="evidence" value="ECO:0007669"/>
    <property type="project" value="EnsemblFungi"/>
</dbReference>
<evidence type="ECO:0000256" key="1">
    <source>
        <dbReference type="ARBA" id="ARBA00002307"/>
    </source>
</evidence>
<dbReference type="GeneID" id="11535256"/>
<dbReference type="eggNOG" id="ENOG502RZPH">
    <property type="taxonomic scope" value="Eukaryota"/>
</dbReference>
<keyword evidence="6" id="KW-1185">Reference proteome</keyword>
<dbReference type="InterPro" id="IPR002993">
    <property type="entry name" value="ODC_AZ"/>
</dbReference>
<protein>
    <submittedName>
        <fullName evidence="5">Uncharacterized protein</fullName>
    </submittedName>
</protein>
<dbReference type="Proteomes" id="UP000005666">
    <property type="component" value="Chromosome 3"/>
</dbReference>
<sequence>MSHTTIQDSLSKKKDHVLDLIGTDQVQKIFGNSDTEAIAFTFSILDLIKKKSALYGTNMNTNSQFYTYSREIDSCKTWCADISLDLNSGFSNTELIEFYWDLIIITELQFILPYYLQNKKYYYKSVNNSIIKKIGKTLTSVINEKKINNSISENYSWRFSGLNYSLIYIPLYFKDFIWGKSDSIYFHVILPRSSDSRESLTEADKVLIKHSKEWLLALLELASDLNLMYMRLYIRRSDIGNISALLKNLNWIGGKLIHNEDRDKLSKNDIDMNEMLFGDEEFLILEFEC</sequence>
<evidence type="ECO:0000256" key="4">
    <source>
        <dbReference type="ARBA" id="ARBA00022758"/>
    </source>
</evidence>
<keyword evidence="4" id="KW-0688">Ribosomal frameshifting</keyword>
<evidence type="ECO:0000313" key="6">
    <source>
        <dbReference type="Proteomes" id="UP000005666"/>
    </source>
</evidence>
<dbReference type="RefSeq" id="XP_003684755.1">
    <property type="nucleotide sequence ID" value="XM_003684707.1"/>
</dbReference>
<dbReference type="AlphaFoldDB" id="G8BRE5"/>
<dbReference type="GO" id="GO:2001125">
    <property type="term" value="P:negative regulation of translational frameshifting"/>
    <property type="evidence" value="ECO:0007669"/>
    <property type="project" value="EnsemblFungi"/>
</dbReference>